<dbReference type="GO" id="GO:0003676">
    <property type="term" value="F:nucleic acid binding"/>
    <property type="evidence" value="ECO:0007669"/>
    <property type="project" value="InterPro"/>
</dbReference>
<keyword evidence="5" id="KW-1185">Reference proteome</keyword>
<dbReference type="SUPFAM" id="SSF54060">
    <property type="entry name" value="His-Me finger endonucleases"/>
    <property type="match status" value="1"/>
</dbReference>
<dbReference type="Gene3D" id="3.40.570.10">
    <property type="entry name" value="Extracellular Endonuclease, subunit A"/>
    <property type="match status" value="1"/>
</dbReference>
<evidence type="ECO:0000256" key="1">
    <source>
        <dbReference type="SAM" id="SignalP"/>
    </source>
</evidence>
<dbReference type="InterPro" id="IPR044925">
    <property type="entry name" value="His-Me_finger_sf"/>
</dbReference>
<dbReference type="InterPro" id="IPR044929">
    <property type="entry name" value="DNA/RNA_non-sp_Endonuclease_sf"/>
</dbReference>
<dbReference type="Ensembl" id="ENSCCRT00010107778.1">
    <property type="protein sequence ID" value="ENSCCRP00010097180.1"/>
    <property type="gene ID" value="ENSCCRG00010042557.1"/>
</dbReference>
<feature type="signal peptide" evidence="1">
    <location>
        <begin position="1"/>
        <end position="19"/>
    </location>
</feature>
<dbReference type="Pfam" id="PF01223">
    <property type="entry name" value="Endonuclease_NS"/>
    <property type="match status" value="1"/>
</dbReference>
<protein>
    <submittedName>
        <fullName evidence="4">Si:ch211-165i18.2</fullName>
    </submittedName>
</protein>
<dbReference type="GO" id="GO:0016787">
    <property type="term" value="F:hydrolase activity"/>
    <property type="evidence" value="ECO:0007669"/>
    <property type="project" value="InterPro"/>
</dbReference>
<evidence type="ECO:0000259" key="3">
    <source>
        <dbReference type="SMART" id="SM00892"/>
    </source>
</evidence>
<dbReference type="AlphaFoldDB" id="A0A8C1NUU8"/>
<sequence length="392" mass="45037">MFALGLLIFIVLRAFSAQAKVSNDFDFCKDFFFKKTEPTGMDQNAKKICQCMSDVPYYATLYSVHHRIPLYSAYRFDLDCKKDSGSSNIWYLEPQLSKPAWHYCMVSEKQKLQNNYKLNQAISSDYTKSGYDRGHLNPNSFQCGVGRTATSTLTNAAPMDPCFNRVHWKDWESTLRDFLQGKLNNIHATAYIVTGTVPNANIRIPQKEISKDPERVTVPSHIWTAVCYEHSTDDKESFSFGYMGTNQPQNDIKLMSVSELNRELSKLYRVSPDIKIFKDDCFGDNKSDDVKATFNEIMSLNVQNTRKRTISSDNFLVETIVGLQQRVLCFSEAVSNTHMSTEHCWEIVGYETHTHNPHMAYFGKFSISQTCPLLYKFCMYLSLQMFTHCVLS</sequence>
<keyword evidence="1" id="KW-0732">Signal</keyword>
<dbReference type="InterPro" id="IPR039015">
    <property type="entry name" value="ENDOD1"/>
</dbReference>
<dbReference type="InterPro" id="IPR020821">
    <property type="entry name" value="ENPP1-3/EXOG-like_nuc-like"/>
</dbReference>
<proteinExistence type="predicted"/>
<dbReference type="GO" id="GO:0046872">
    <property type="term" value="F:metal ion binding"/>
    <property type="evidence" value="ECO:0007669"/>
    <property type="project" value="InterPro"/>
</dbReference>
<organism evidence="4 5">
    <name type="scientific">Cyprinus carpio</name>
    <name type="common">Common carp</name>
    <dbReference type="NCBI Taxonomy" id="7962"/>
    <lineage>
        <taxon>Eukaryota</taxon>
        <taxon>Metazoa</taxon>
        <taxon>Chordata</taxon>
        <taxon>Craniata</taxon>
        <taxon>Vertebrata</taxon>
        <taxon>Euteleostomi</taxon>
        <taxon>Actinopterygii</taxon>
        <taxon>Neopterygii</taxon>
        <taxon>Teleostei</taxon>
        <taxon>Ostariophysi</taxon>
        <taxon>Cypriniformes</taxon>
        <taxon>Cyprinidae</taxon>
        <taxon>Cyprininae</taxon>
        <taxon>Cyprinus</taxon>
    </lineage>
</organism>
<dbReference type="Proteomes" id="UP000694427">
    <property type="component" value="Unplaced"/>
</dbReference>
<evidence type="ECO:0000313" key="4">
    <source>
        <dbReference type="Ensembl" id="ENSCCRP00010097180.1"/>
    </source>
</evidence>
<feature type="domain" description="ENPP1-3/EXOG-like endonuclease/phosphodiesterase" evidence="2">
    <location>
        <begin position="55"/>
        <end position="273"/>
    </location>
</feature>
<evidence type="ECO:0000313" key="5">
    <source>
        <dbReference type="Proteomes" id="UP000694427"/>
    </source>
</evidence>
<dbReference type="PANTHER" id="PTHR21472">
    <property type="entry name" value="ENDONUCLEASE DOMAIN-CONTAINING 1 PROTEIN ENDOD1"/>
    <property type="match status" value="1"/>
</dbReference>
<evidence type="ECO:0000259" key="2">
    <source>
        <dbReference type="SMART" id="SM00477"/>
    </source>
</evidence>
<name>A0A8C1NUU8_CYPCA</name>
<dbReference type="InterPro" id="IPR001604">
    <property type="entry name" value="Endo_G_ENPP1-like_dom"/>
</dbReference>
<dbReference type="SMART" id="SM00477">
    <property type="entry name" value="NUC"/>
    <property type="match status" value="1"/>
</dbReference>
<reference evidence="4" key="1">
    <citation type="submission" date="2025-08" db="UniProtKB">
        <authorList>
            <consortium name="Ensembl"/>
        </authorList>
    </citation>
    <scope>IDENTIFICATION</scope>
</reference>
<dbReference type="SMART" id="SM00892">
    <property type="entry name" value="Endonuclease_NS"/>
    <property type="match status" value="1"/>
</dbReference>
<feature type="chain" id="PRO_5034999396" evidence="1">
    <location>
        <begin position="20"/>
        <end position="392"/>
    </location>
</feature>
<accession>A0A8C1NUU8</accession>
<dbReference type="PANTHER" id="PTHR21472:SF21">
    <property type="entry name" value="ENDONUCLEASE DOMAIN-CONTAINING 1 PROTEIN-LIKE-RELATED"/>
    <property type="match status" value="1"/>
</dbReference>
<reference evidence="4" key="2">
    <citation type="submission" date="2025-09" db="UniProtKB">
        <authorList>
            <consortium name="Ensembl"/>
        </authorList>
    </citation>
    <scope>IDENTIFICATION</scope>
</reference>
<feature type="domain" description="DNA/RNA non-specific endonuclease/pyrophosphatase/phosphodiesterase" evidence="3">
    <location>
        <begin position="54"/>
        <end position="270"/>
    </location>
</feature>